<dbReference type="SFLD" id="SFLDS00029">
    <property type="entry name" value="Radical_SAM"/>
    <property type="match status" value="1"/>
</dbReference>
<dbReference type="GO" id="GO:0051536">
    <property type="term" value="F:iron-sulfur cluster binding"/>
    <property type="evidence" value="ECO:0007669"/>
    <property type="project" value="UniProtKB-KW"/>
</dbReference>
<organism evidence="9 10">
    <name type="scientific">Clostridium ljungdahlii</name>
    <dbReference type="NCBI Taxonomy" id="1538"/>
    <lineage>
        <taxon>Bacteria</taxon>
        <taxon>Bacillati</taxon>
        <taxon>Bacillota</taxon>
        <taxon>Clostridia</taxon>
        <taxon>Eubacteriales</taxon>
        <taxon>Clostridiaceae</taxon>
        <taxon>Clostridium</taxon>
    </lineage>
</organism>
<comment type="caution">
    <text evidence="9">The sequence shown here is derived from an EMBL/GenBank/DDBJ whole genome shotgun (WGS) entry which is preliminary data.</text>
</comment>
<keyword evidence="2" id="KW-0004">4Fe-4S</keyword>
<keyword evidence="6" id="KW-0411">Iron-sulfur</keyword>
<dbReference type="AlphaFoldDB" id="A0A170NBD9"/>
<evidence type="ECO:0000256" key="6">
    <source>
        <dbReference type="ARBA" id="ARBA00023014"/>
    </source>
</evidence>
<comment type="cofactor">
    <cofactor evidence="1">
        <name>[4Fe-4S] cluster</name>
        <dbReference type="ChEBI" id="CHEBI:49883"/>
    </cofactor>
</comment>
<proteinExistence type="predicted"/>
<dbReference type="InterPro" id="IPR007197">
    <property type="entry name" value="rSAM"/>
</dbReference>
<dbReference type="PANTHER" id="PTHR11228">
    <property type="entry name" value="RADICAL SAM DOMAIN PROTEIN"/>
    <property type="match status" value="1"/>
</dbReference>
<dbReference type="Gene3D" id="3.20.20.70">
    <property type="entry name" value="Aldolase class I"/>
    <property type="match status" value="1"/>
</dbReference>
<dbReference type="SUPFAM" id="SSF102114">
    <property type="entry name" value="Radical SAM enzymes"/>
    <property type="match status" value="1"/>
</dbReference>
<dbReference type="CDD" id="cd01335">
    <property type="entry name" value="Radical_SAM"/>
    <property type="match status" value="1"/>
</dbReference>
<protein>
    <submittedName>
        <fullName evidence="9">Cyclic pyranopterin monophosphate synthase</fullName>
    </submittedName>
</protein>
<sequence>MRSIKEIFNDAVKKYMDYPKEVNIETTGRCNAKCVFCPHDSIERKNTQMEDALFFKIISDLKEIPKELLYNISPFKVNEPLMDKTFFDKMEIINRELPNAYIRFFSNFNMATDEHIKRLFRIENLSQIWISLNSMDNLEYKQLMGLNLDKTLENIDKLLRYKKNNGINKKIVISRVNDNTSNDNTFVDKLKARFKENMDQIQISLIPRGEWIDHNSFNKVTTYEKRECLRWFEISICCTGEVSFCCMDGKCEYSIGNVNNQSILEIYNNPKFKDLRKESINRSLVEPCKFCTYD</sequence>
<dbReference type="InterPro" id="IPR023885">
    <property type="entry name" value="4Fe4S-binding_SPASM_dom"/>
</dbReference>
<dbReference type="Pfam" id="PF04055">
    <property type="entry name" value="Radical_SAM"/>
    <property type="match status" value="1"/>
</dbReference>
<feature type="domain" description="4Fe4S-binding SPASM" evidence="8">
    <location>
        <begin position="230"/>
        <end position="292"/>
    </location>
</feature>
<dbReference type="EMBL" id="LITT01000062">
    <property type="protein sequence ID" value="OAA83184.1"/>
    <property type="molecule type" value="Genomic_DNA"/>
</dbReference>
<dbReference type="GO" id="GO:0003824">
    <property type="term" value="F:catalytic activity"/>
    <property type="evidence" value="ECO:0007669"/>
    <property type="project" value="InterPro"/>
</dbReference>
<evidence type="ECO:0000256" key="3">
    <source>
        <dbReference type="ARBA" id="ARBA00022691"/>
    </source>
</evidence>
<dbReference type="InterPro" id="IPR058240">
    <property type="entry name" value="rSAM_sf"/>
</dbReference>
<evidence type="ECO:0000256" key="5">
    <source>
        <dbReference type="ARBA" id="ARBA00023004"/>
    </source>
</evidence>
<keyword evidence="5" id="KW-0408">Iron</keyword>
<dbReference type="PATRIC" id="fig|1538.10.peg.3588"/>
<feature type="domain" description="Radical SAM core" evidence="7">
    <location>
        <begin position="24"/>
        <end position="165"/>
    </location>
</feature>
<dbReference type="InterPro" id="IPR050377">
    <property type="entry name" value="Radical_SAM_PqqE_MftC-like"/>
</dbReference>
<dbReference type="InterPro" id="IPR013785">
    <property type="entry name" value="Aldolase_TIM"/>
</dbReference>
<dbReference type="PANTHER" id="PTHR11228:SF7">
    <property type="entry name" value="PQQA PEPTIDE CYCLASE"/>
    <property type="match status" value="1"/>
</dbReference>
<evidence type="ECO:0000313" key="9">
    <source>
        <dbReference type="EMBL" id="OAA83184.1"/>
    </source>
</evidence>
<gene>
    <name evidence="9" type="primary">moaA_7</name>
    <name evidence="9" type="ORF">WY13_03512</name>
</gene>
<evidence type="ECO:0000256" key="4">
    <source>
        <dbReference type="ARBA" id="ARBA00022723"/>
    </source>
</evidence>
<dbReference type="CDD" id="cd21109">
    <property type="entry name" value="SPASM"/>
    <property type="match status" value="1"/>
</dbReference>
<dbReference type="Proteomes" id="UP000077407">
    <property type="component" value="Unassembled WGS sequence"/>
</dbReference>
<keyword evidence="3" id="KW-0949">S-adenosyl-L-methionine</keyword>
<dbReference type="OrthoDB" id="9805809at2"/>
<dbReference type="Pfam" id="PF13186">
    <property type="entry name" value="SPASM"/>
    <property type="match status" value="1"/>
</dbReference>
<dbReference type="SFLD" id="SFLDG01387">
    <property type="entry name" value="BtrN-like_SPASM_domain_contain"/>
    <property type="match status" value="1"/>
</dbReference>
<evidence type="ECO:0000259" key="7">
    <source>
        <dbReference type="Pfam" id="PF04055"/>
    </source>
</evidence>
<dbReference type="RefSeq" id="WP_063556791.1">
    <property type="nucleotide sequence ID" value="NZ_LITT01000062.1"/>
</dbReference>
<dbReference type="GO" id="GO:0046872">
    <property type="term" value="F:metal ion binding"/>
    <property type="evidence" value="ECO:0007669"/>
    <property type="project" value="UniProtKB-KW"/>
</dbReference>
<evidence type="ECO:0000313" key="10">
    <source>
        <dbReference type="Proteomes" id="UP000077407"/>
    </source>
</evidence>
<dbReference type="SFLD" id="SFLDG01067">
    <property type="entry name" value="SPASM/twitch_domain_containing"/>
    <property type="match status" value="1"/>
</dbReference>
<dbReference type="InterPro" id="IPR034391">
    <property type="entry name" value="AdoMet-like_SPASM_containing"/>
</dbReference>
<evidence type="ECO:0000256" key="1">
    <source>
        <dbReference type="ARBA" id="ARBA00001966"/>
    </source>
</evidence>
<accession>A0A170NBD9</accession>
<name>A0A170NBD9_9CLOT</name>
<evidence type="ECO:0000256" key="2">
    <source>
        <dbReference type="ARBA" id="ARBA00022485"/>
    </source>
</evidence>
<reference evidence="9 10" key="1">
    <citation type="journal article" date="2015" name="Biotechnol. Bioeng.">
        <title>Genome sequence and phenotypic characterization of Caulobacter segnis.</title>
        <authorList>
            <person name="Patel S."/>
            <person name="Fletcher B."/>
            <person name="Scott D.C."/>
            <person name="Ely B."/>
        </authorList>
    </citation>
    <scope>NUCLEOTIDE SEQUENCE [LARGE SCALE GENOMIC DNA]</scope>
    <source>
        <strain evidence="9 10">ERI-2</strain>
    </source>
</reference>
<evidence type="ECO:0000259" key="8">
    <source>
        <dbReference type="Pfam" id="PF13186"/>
    </source>
</evidence>
<keyword evidence="4" id="KW-0479">Metal-binding</keyword>